<comment type="subunit">
    <text evidence="4 10">Homotrimer.</text>
</comment>
<dbReference type="GO" id="GO:0046872">
    <property type="term" value="F:metal ion binding"/>
    <property type="evidence" value="ECO:0007669"/>
    <property type="project" value="UniProtKB-KW"/>
</dbReference>
<dbReference type="NCBIfam" id="TIGR01935">
    <property type="entry name" value="NOT-MenG"/>
    <property type="match status" value="1"/>
</dbReference>
<comment type="caution">
    <text evidence="11">The sequence shown here is derived from an EMBL/GenBank/DDBJ whole genome shotgun (WGS) entry which is preliminary data.</text>
</comment>
<dbReference type="InterPro" id="IPR036704">
    <property type="entry name" value="RraA/RraA-like_sf"/>
</dbReference>
<dbReference type="InterPro" id="IPR010203">
    <property type="entry name" value="RraA"/>
</dbReference>
<evidence type="ECO:0000256" key="10">
    <source>
        <dbReference type="RuleBase" id="RU004338"/>
    </source>
</evidence>
<dbReference type="GO" id="GO:0051252">
    <property type="term" value="P:regulation of RNA metabolic process"/>
    <property type="evidence" value="ECO:0007669"/>
    <property type="project" value="InterPro"/>
</dbReference>
<comment type="catalytic activity">
    <reaction evidence="1 10">
        <text>4-hydroxy-4-methyl-2-oxoglutarate = 2 pyruvate</text>
        <dbReference type="Rhea" id="RHEA:22748"/>
        <dbReference type="ChEBI" id="CHEBI:15361"/>
        <dbReference type="ChEBI" id="CHEBI:58276"/>
        <dbReference type="EC" id="4.1.3.17"/>
    </reaction>
</comment>
<dbReference type="Gene3D" id="3.50.30.40">
    <property type="entry name" value="Ribonuclease E inhibitor RraA/RraA-like"/>
    <property type="match status" value="1"/>
</dbReference>
<keyword evidence="12" id="KW-1185">Reference proteome</keyword>
<evidence type="ECO:0000256" key="7">
    <source>
        <dbReference type="ARBA" id="ARBA00025046"/>
    </source>
</evidence>
<evidence type="ECO:0000256" key="3">
    <source>
        <dbReference type="ARBA" id="ARBA00008621"/>
    </source>
</evidence>
<dbReference type="PANTHER" id="PTHR33254">
    <property type="entry name" value="4-HYDROXY-4-METHYL-2-OXOGLUTARATE ALDOLASE 3-RELATED"/>
    <property type="match status" value="1"/>
</dbReference>
<dbReference type="NCBIfam" id="NF006875">
    <property type="entry name" value="PRK09372.1"/>
    <property type="match status" value="1"/>
</dbReference>
<dbReference type="Proteomes" id="UP001139179">
    <property type="component" value="Unassembled WGS sequence"/>
</dbReference>
<dbReference type="GO" id="GO:0047443">
    <property type="term" value="F:4-hydroxy-4-methyl-2-oxoglutarate aldolase activity"/>
    <property type="evidence" value="ECO:0007669"/>
    <property type="project" value="UniProtKB-EC"/>
</dbReference>
<comment type="cofactor">
    <cofactor evidence="2 10">
        <name>a divalent metal cation</name>
        <dbReference type="ChEBI" id="CHEBI:60240"/>
    </cofactor>
</comment>
<feature type="binding site" evidence="9">
    <location>
        <position position="99"/>
    </location>
    <ligand>
        <name>Mg(2+)</name>
        <dbReference type="ChEBI" id="CHEBI:18420"/>
    </ligand>
</feature>
<dbReference type="EC" id="4.1.3.17" evidence="10"/>
<evidence type="ECO:0000313" key="11">
    <source>
        <dbReference type="EMBL" id="MCM3716493.1"/>
    </source>
</evidence>
<comment type="function">
    <text evidence="7 10">Catalyzes the aldol cleavage of 4-hydroxy-4-methyl-2-oxoglutarate (HMG) into 2 molecules of pyruvate. Also contains a secondary oxaloacetate (OAA) decarboxylase activity due to the common pyruvate enolate transition state formed following C-C bond cleavage in the retro-aldol and decarboxylation reactions.</text>
</comment>
<dbReference type="SUPFAM" id="SSF89562">
    <property type="entry name" value="RraA-like"/>
    <property type="match status" value="1"/>
</dbReference>
<gene>
    <name evidence="11" type="primary">rraA</name>
    <name evidence="11" type="ORF">M3202_20820</name>
</gene>
<feature type="binding site" evidence="9">
    <location>
        <position position="98"/>
    </location>
    <ligand>
        <name>substrate</name>
    </ligand>
</feature>
<proteinExistence type="inferred from homology"/>
<dbReference type="EC" id="4.1.1.112" evidence="10"/>
<organism evidence="11 12">
    <name type="scientific">Halalkalibacter oceani</name>
    <dbReference type="NCBI Taxonomy" id="1653776"/>
    <lineage>
        <taxon>Bacteria</taxon>
        <taxon>Bacillati</taxon>
        <taxon>Bacillota</taxon>
        <taxon>Bacilli</taxon>
        <taxon>Bacillales</taxon>
        <taxon>Bacillaceae</taxon>
        <taxon>Halalkalibacter</taxon>
    </lineage>
</organism>
<evidence type="ECO:0000256" key="2">
    <source>
        <dbReference type="ARBA" id="ARBA00001968"/>
    </source>
</evidence>
<dbReference type="RefSeq" id="WP_251225143.1">
    <property type="nucleotide sequence ID" value="NZ_JAMBOL010000040.1"/>
</dbReference>
<comment type="cofactor">
    <cofactor evidence="9">
        <name>Mg(2+)</name>
        <dbReference type="ChEBI" id="CHEBI:18420"/>
    </cofactor>
</comment>
<evidence type="ECO:0000256" key="9">
    <source>
        <dbReference type="PIRSR" id="PIRSR605493-1"/>
    </source>
</evidence>
<evidence type="ECO:0000313" key="12">
    <source>
        <dbReference type="Proteomes" id="UP001139179"/>
    </source>
</evidence>
<protein>
    <recommendedName>
        <fullName evidence="10">4-hydroxy-4-methyl-2-oxoglutarate aldolase</fullName>
        <shortName evidence="10">HMG aldolase</shortName>
        <ecNumber evidence="10">4.1.1.112</ecNumber>
        <ecNumber evidence="10">4.1.3.17</ecNumber>
    </recommendedName>
    <alternativeName>
        <fullName evidence="10">Oxaloacetate decarboxylase</fullName>
    </alternativeName>
</protein>
<name>A0A9X2DU95_9BACI</name>
<reference evidence="11" key="1">
    <citation type="submission" date="2022-05" db="EMBL/GenBank/DDBJ databases">
        <title>Comparative Genomics of Spacecraft Associated Microbes.</title>
        <authorList>
            <person name="Tran M.T."/>
            <person name="Wright A."/>
            <person name="Seuylemezian A."/>
            <person name="Eisen J."/>
            <person name="Coil D."/>
        </authorList>
    </citation>
    <scope>NUCLEOTIDE SEQUENCE</scope>
    <source>
        <strain evidence="11">214.1.1</strain>
    </source>
</reference>
<accession>A0A9X2DU95</accession>
<dbReference type="InterPro" id="IPR005493">
    <property type="entry name" value="RraA/RraA-like"/>
</dbReference>
<dbReference type="Pfam" id="PF03737">
    <property type="entry name" value="RraA-like"/>
    <property type="match status" value="1"/>
</dbReference>
<evidence type="ECO:0000256" key="5">
    <source>
        <dbReference type="ARBA" id="ARBA00022723"/>
    </source>
</evidence>
<sequence length="164" mass="18054">MQVSTPDLCDQYLDEVSISETRWQSYGGRKAFSGPITTVKIFDNNNRKFMEAIETAEPGSVIVMDGIFSKPCAWMGDRKAGIAAGRGIAGIIINGYVRDIEGLEKLDMGILALGTHPKASRFATEGKREGERDLTLTFGQIDWVPGHYVYADQSGVLVSEKKYN</sequence>
<dbReference type="GO" id="GO:0008948">
    <property type="term" value="F:oxaloacetate decarboxylase activity"/>
    <property type="evidence" value="ECO:0007669"/>
    <property type="project" value="UniProtKB-EC"/>
</dbReference>
<evidence type="ECO:0000256" key="4">
    <source>
        <dbReference type="ARBA" id="ARBA00011233"/>
    </source>
</evidence>
<evidence type="ECO:0000256" key="6">
    <source>
        <dbReference type="ARBA" id="ARBA00023239"/>
    </source>
</evidence>
<evidence type="ECO:0000256" key="8">
    <source>
        <dbReference type="ARBA" id="ARBA00047973"/>
    </source>
</evidence>
<dbReference type="EMBL" id="JAMBOL010000040">
    <property type="protein sequence ID" value="MCM3716493.1"/>
    <property type="molecule type" value="Genomic_DNA"/>
</dbReference>
<evidence type="ECO:0000256" key="1">
    <source>
        <dbReference type="ARBA" id="ARBA00001342"/>
    </source>
</evidence>
<dbReference type="PANTHER" id="PTHR33254:SF4">
    <property type="entry name" value="4-HYDROXY-4-METHYL-2-OXOGLUTARATE ALDOLASE 3-RELATED"/>
    <property type="match status" value="1"/>
</dbReference>
<keyword evidence="5 9" id="KW-0479">Metal-binding</keyword>
<comment type="catalytic activity">
    <reaction evidence="8 10">
        <text>oxaloacetate + H(+) = pyruvate + CO2</text>
        <dbReference type="Rhea" id="RHEA:15641"/>
        <dbReference type="ChEBI" id="CHEBI:15361"/>
        <dbReference type="ChEBI" id="CHEBI:15378"/>
        <dbReference type="ChEBI" id="CHEBI:16452"/>
        <dbReference type="ChEBI" id="CHEBI:16526"/>
        <dbReference type="EC" id="4.1.1.112"/>
    </reaction>
</comment>
<dbReference type="CDD" id="cd16841">
    <property type="entry name" value="RraA_family"/>
    <property type="match status" value="1"/>
</dbReference>
<comment type="similarity">
    <text evidence="3 10">Belongs to the class II aldolase/RraA-like family.</text>
</comment>
<keyword evidence="9" id="KW-0460">Magnesium</keyword>
<dbReference type="GO" id="GO:0008428">
    <property type="term" value="F:ribonuclease inhibitor activity"/>
    <property type="evidence" value="ECO:0007669"/>
    <property type="project" value="InterPro"/>
</dbReference>
<dbReference type="AlphaFoldDB" id="A0A9X2DU95"/>
<keyword evidence="6 10" id="KW-0456">Lyase</keyword>